<reference evidence="2 3" key="1">
    <citation type="submission" date="2019-08" db="EMBL/GenBank/DDBJ databases">
        <title>Whole genome of Aphis craccivora.</title>
        <authorList>
            <person name="Voronova N.V."/>
            <person name="Shulinski R.S."/>
            <person name="Bandarenka Y.V."/>
            <person name="Zhorov D.G."/>
            <person name="Warner D."/>
        </authorList>
    </citation>
    <scope>NUCLEOTIDE SEQUENCE [LARGE SCALE GENOMIC DNA]</scope>
    <source>
        <strain evidence="2">180601</strain>
        <tissue evidence="2">Whole Body</tissue>
    </source>
</reference>
<comment type="caution">
    <text evidence="2">The sequence shown here is derived from an EMBL/GenBank/DDBJ whole genome shotgun (WGS) entry which is preliminary data.</text>
</comment>
<dbReference type="EMBL" id="VUJU01000163">
    <property type="protein sequence ID" value="KAF0772547.1"/>
    <property type="molecule type" value="Genomic_DNA"/>
</dbReference>
<gene>
    <name evidence="2" type="ORF">FWK35_00004141</name>
</gene>
<protein>
    <submittedName>
        <fullName evidence="2">Uncharacterized protein</fullName>
    </submittedName>
</protein>
<feature type="region of interest" description="Disordered" evidence="1">
    <location>
        <begin position="97"/>
        <end position="124"/>
    </location>
</feature>
<dbReference type="Proteomes" id="UP000478052">
    <property type="component" value="Unassembled WGS sequence"/>
</dbReference>
<feature type="region of interest" description="Disordered" evidence="1">
    <location>
        <begin position="225"/>
        <end position="252"/>
    </location>
</feature>
<evidence type="ECO:0000313" key="2">
    <source>
        <dbReference type="EMBL" id="KAF0772547.1"/>
    </source>
</evidence>
<organism evidence="2 3">
    <name type="scientific">Aphis craccivora</name>
    <name type="common">Cowpea aphid</name>
    <dbReference type="NCBI Taxonomy" id="307492"/>
    <lineage>
        <taxon>Eukaryota</taxon>
        <taxon>Metazoa</taxon>
        <taxon>Ecdysozoa</taxon>
        <taxon>Arthropoda</taxon>
        <taxon>Hexapoda</taxon>
        <taxon>Insecta</taxon>
        <taxon>Pterygota</taxon>
        <taxon>Neoptera</taxon>
        <taxon>Paraneoptera</taxon>
        <taxon>Hemiptera</taxon>
        <taxon>Sternorrhyncha</taxon>
        <taxon>Aphidomorpha</taxon>
        <taxon>Aphidoidea</taxon>
        <taxon>Aphididae</taxon>
        <taxon>Aphidini</taxon>
        <taxon>Aphis</taxon>
        <taxon>Aphis</taxon>
    </lineage>
</organism>
<accession>A0A6G0ZMZ2</accession>
<feature type="compositionally biased region" description="Basic residues" evidence="1">
    <location>
        <begin position="238"/>
        <end position="252"/>
    </location>
</feature>
<sequence>MCCAAECVAGRNRMYICVCTTREYVRKKKNKGNDGRVCGEKEKKITRQTCVLPATSRTTTTTATADVTPTAQTVSGRTKNIYVRAYCRDGTGGWGGRATGLAGKPTGARSRETERERDGRGERNGIKTALARAKATGRSRFPQFTTADVRRARAAATAYERRTRWWRRPFPFFSLQRHTHSHGYDNILSGSKRGWSCGWLLIVTRGTVFSIKEVFKRKIIVSPSNEKTPPPTLPCTHCSHHRRRHRSYGQMK</sequence>
<evidence type="ECO:0000256" key="1">
    <source>
        <dbReference type="SAM" id="MobiDB-lite"/>
    </source>
</evidence>
<feature type="compositionally biased region" description="Basic and acidic residues" evidence="1">
    <location>
        <begin position="109"/>
        <end position="124"/>
    </location>
</feature>
<dbReference type="AlphaFoldDB" id="A0A6G0ZMZ2"/>
<keyword evidence="3" id="KW-1185">Reference proteome</keyword>
<name>A0A6G0ZMZ2_APHCR</name>
<evidence type="ECO:0000313" key="3">
    <source>
        <dbReference type="Proteomes" id="UP000478052"/>
    </source>
</evidence>
<proteinExistence type="predicted"/>